<dbReference type="Pfam" id="PF22352">
    <property type="entry name" value="K319L-like_PKD"/>
    <property type="match status" value="1"/>
</dbReference>
<proteinExistence type="predicted"/>
<dbReference type="Proteomes" id="UP000058925">
    <property type="component" value="Chromosome"/>
</dbReference>
<gene>
    <name evidence="1" type="ORF">NMY3_01125</name>
</gene>
<dbReference type="SUPFAM" id="SSF49299">
    <property type="entry name" value="PKD domain"/>
    <property type="match status" value="1"/>
</dbReference>
<keyword evidence="2" id="KW-1185">Reference proteome</keyword>
<protein>
    <submittedName>
        <fullName evidence="1">Uncharacterized protein</fullName>
    </submittedName>
</protein>
<reference evidence="2" key="1">
    <citation type="submission" date="2015-10" db="EMBL/GenBank/DDBJ databases">
        <title>Niche specialization of a soil ammonia-oxidizing archaeon, Candidatus Nitrosocosmicus oleophilus.</title>
        <authorList>
            <person name="Jung M.-Y."/>
            <person name="Rhee S.-K."/>
        </authorList>
    </citation>
    <scope>NUCLEOTIDE SEQUENCE [LARGE SCALE GENOMIC DNA]</scope>
    <source>
        <strain evidence="2">MY3</strain>
    </source>
</reference>
<dbReference type="Gene3D" id="2.60.40.10">
    <property type="entry name" value="Immunoglobulins"/>
    <property type="match status" value="1"/>
</dbReference>
<accession>A0A654LWY3</accession>
<dbReference type="AlphaFoldDB" id="A0A654LWY3"/>
<evidence type="ECO:0000313" key="1">
    <source>
        <dbReference type="EMBL" id="ALI35330.1"/>
    </source>
</evidence>
<sequence>MRYVAGLFIISVISAILPCDFVFGEPSLRITDCIQSKHQLRYNVYADGFIPNTRLVLSYIMPDAERPNSASSYTDSSGSWKFEGAGYTSSVGVSNGTTTFEAFNVDEKRNMIPDGPYATAELITPCPFVSDPPNTEVYASVNDRQIFDDDEVSLNSIHFTYYIRDNFAPYAQFDCKLDEEQYEHCTIERCEIPGTCIPNTLWYGEKDYDNLLPGQHTFMVRATDDADNTDPTPAEFTWIILKPVADAGNDLTVSSNDIVTLNGGNSSDPTGSSLNYFWNQTAGPEVTLRDSTSSNPTFTAPEVNEQTDLRFELTVVNEEGIVSEPDEVVITVNPIVIPPPTEEPPKTVGDLIKGIIQNPLDVTNSIKSADKIYDILTDNDRDNDQLVCDLINSEDEHTTFNIRNILDC</sequence>
<dbReference type="KEGG" id="taa:NMY3_01125"/>
<organism evidence="1 2">
    <name type="scientific">Candidatus Nitrosocosmicus oleophilus</name>
    <dbReference type="NCBI Taxonomy" id="1353260"/>
    <lineage>
        <taxon>Archaea</taxon>
        <taxon>Nitrososphaerota</taxon>
        <taxon>Nitrososphaeria</taxon>
        <taxon>Nitrososphaerales</taxon>
        <taxon>Nitrososphaeraceae</taxon>
        <taxon>Candidatus Nitrosocosmicus</taxon>
    </lineage>
</organism>
<dbReference type="InterPro" id="IPR035986">
    <property type="entry name" value="PKD_dom_sf"/>
</dbReference>
<name>A0A654LWY3_9ARCH</name>
<dbReference type="EMBL" id="CP012850">
    <property type="protein sequence ID" value="ALI35330.1"/>
    <property type="molecule type" value="Genomic_DNA"/>
</dbReference>
<dbReference type="InterPro" id="IPR013783">
    <property type="entry name" value="Ig-like_fold"/>
</dbReference>
<evidence type="ECO:0000313" key="2">
    <source>
        <dbReference type="Proteomes" id="UP000058925"/>
    </source>
</evidence>